<dbReference type="AlphaFoldDB" id="A0AAW2XHA4"/>
<reference evidence="1" key="1">
    <citation type="submission" date="2020-06" db="EMBL/GenBank/DDBJ databases">
        <authorList>
            <person name="Li T."/>
            <person name="Hu X."/>
            <person name="Zhang T."/>
            <person name="Song X."/>
            <person name="Zhang H."/>
            <person name="Dai N."/>
            <person name="Sheng W."/>
            <person name="Hou X."/>
            <person name="Wei L."/>
        </authorList>
    </citation>
    <scope>NUCLEOTIDE SEQUENCE</scope>
    <source>
        <strain evidence="1">KEN1</strain>
        <tissue evidence="1">Leaf</tissue>
    </source>
</reference>
<reference evidence="1" key="2">
    <citation type="journal article" date="2024" name="Plant">
        <title>Genomic evolution and insights into agronomic trait innovations of Sesamum species.</title>
        <authorList>
            <person name="Miao H."/>
            <person name="Wang L."/>
            <person name="Qu L."/>
            <person name="Liu H."/>
            <person name="Sun Y."/>
            <person name="Le M."/>
            <person name="Wang Q."/>
            <person name="Wei S."/>
            <person name="Zheng Y."/>
            <person name="Lin W."/>
            <person name="Duan Y."/>
            <person name="Cao H."/>
            <person name="Xiong S."/>
            <person name="Wang X."/>
            <person name="Wei L."/>
            <person name="Li C."/>
            <person name="Ma Q."/>
            <person name="Ju M."/>
            <person name="Zhao R."/>
            <person name="Li G."/>
            <person name="Mu C."/>
            <person name="Tian Q."/>
            <person name="Mei H."/>
            <person name="Zhang T."/>
            <person name="Gao T."/>
            <person name="Zhang H."/>
        </authorList>
    </citation>
    <scope>NUCLEOTIDE SEQUENCE</scope>
    <source>
        <strain evidence="1">KEN1</strain>
    </source>
</reference>
<gene>
    <name evidence="1" type="ORF">Slati_1104100</name>
</gene>
<comment type="caution">
    <text evidence="1">The sequence shown here is derived from an EMBL/GenBank/DDBJ whole genome shotgun (WGS) entry which is preliminary data.</text>
</comment>
<protein>
    <submittedName>
        <fullName evidence="1">Uncharacterized protein</fullName>
    </submittedName>
</protein>
<evidence type="ECO:0000313" key="1">
    <source>
        <dbReference type="EMBL" id="KAL0451260.1"/>
    </source>
</evidence>
<organism evidence="1">
    <name type="scientific">Sesamum latifolium</name>
    <dbReference type="NCBI Taxonomy" id="2727402"/>
    <lineage>
        <taxon>Eukaryota</taxon>
        <taxon>Viridiplantae</taxon>
        <taxon>Streptophyta</taxon>
        <taxon>Embryophyta</taxon>
        <taxon>Tracheophyta</taxon>
        <taxon>Spermatophyta</taxon>
        <taxon>Magnoliopsida</taxon>
        <taxon>eudicotyledons</taxon>
        <taxon>Gunneridae</taxon>
        <taxon>Pentapetalae</taxon>
        <taxon>asterids</taxon>
        <taxon>lamiids</taxon>
        <taxon>Lamiales</taxon>
        <taxon>Pedaliaceae</taxon>
        <taxon>Sesamum</taxon>
    </lineage>
</organism>
<dbReference type="EMBL" id="JACGWN010000004">
    <property type="protein sequence ID" value="KAL0451260.1"/>
    <property type="molecule type" value="Genomic_DNA"/>
</dbReference>
<accession>A0AAW2XHA4</accession>
<sequence length="54" mass="6126">MSSLSLEYLDRMLALVLAKAAVLKGKFCHALQGSQPRLKERLPRGNWRIGWNVC</sequence>
<name>A0AAW2XHA4_9LAMI</name>
<proteinExistence type="predicted"/>